<feature type="compositionally biased region" description="Polar residues" evidence="1">
    <location>
        <begin position="480"/>
        <end position="495"/>
    </location>
</feature>
<feature type="transmembrane region" description="Helical" evidence="2">
    <location>
        <begin position="48"/>
        <end position="75"/>
    </location>
</feature>
<feature type="transmembrane region" description="Helical" evidence="2">
    <location>
        <begin position="303"/>
        <end position="324"/>
    </location>
</feature>
<organism evidence="3 4">
    <name type="scientific">Canariomyces notabilis</name>
    <dbReference type="NCBI Taxonomy" id="2074819"/>
    <lineage>
        <taxon>Eukaryota</taxon>
        <taxon>Fungi</taxon>
        <taxon>Dikarya</taxon>
        <taxon>Ascomycota</taxon>
        <taxon>Pezizomycotina</taxon>
        <taxon>Sordariomycetes</taxon>
        <taxon>Sordariomycetidae</taxon>
        <taxon>Sordariales</taxon>
        <taxon>Chaetomiaceae</taxon>
        <taxon>Canariomyces</taxon>
    </lineage>
</organism>
<gene>
    <name evidence="3" type="ORF">N656DRAFT_462551</name>
</gene>
<dbReference type="Proteomes" id="UP001302812">
    <property type="component" value="Unassembled WGS sequence"/>
</dbReference>
<accession>A0AAN6QCY6</accession>
<dbReference type="PANTHER" id="PTHR37577">
    <property type="entry name" value="INTEGRAL MEMBRANE PROTEIN"/>
    <property type="match status" value="1"/>
</dbReference>
<feature type="transmembrane region" description="Helical" evidence="2">
    <location>
        <begin position="172"/>
        <end position="190"/>
    </location>
</feature>
<sequence length="655" mass="71100">MGAYVSTANCAAHYGTPPNCTVIRSDDGLTAIALGDSTPGRFSGDPDIAGIGVLGAFLTTTVFSLLLSVANMFWWSIKYVLKPHLRITREEKALKNWQISIAGILETLCLTLSDQQVFTGGAYAITLRYAKACSISAYHYNVVANILLVTCATHLMAVTVSKHYWKHPYVGILRIIVTTLVYVITGVLLSNQGDGSLGFPTQVPPMTDQYNLMLLPAACFQSGEFLFGSEIKNALEAGSFQAFFTGQIHGWTNFLIMFLFFIIAVLVSLGRVIRRGTGHNGRRKRFIARVGKTLPFLFKAKRFFYFLFGLYLLAGIGISAWTVIDSALYVFELRRWVDHSVWLERVRNINPENDPSTFGQLVPLLLMSLTVFTFLTILSERIHARRKRASRLEYLASKRKPRSPGASSTAVQASDSHDNDGKSKTLIGVAISEWPDGTPTPPSSNIMYTIPLDSHSSSSTCTGTAAGSSAPAHSVKSGGQRASASAFRSTGTLTKPQHPHTQPQTPSASGRTPPLPSYIPTNEYTNRSVDGTPYLAPLGSFSSPLLPELRILGLQDYNSHDDVLPKTNSEVSLHDRGAQGLGLEGYTHRDAGGEVASPPPVPNKDKTVDGQGRAFQLGTPKASSSSLNLERRRHNGGSPGEEGPAFGIKGKNKTF</sequence>
<dbReference type="RefSeq" id="XP_064665473.1">
    <property type="nucleotide sequence ID" value="XM_064809730.1"/>
</dbReference>
<reference evidence="3" key="1">
    <citation type="journal article" date="2023" name="Mol. Phylogenet. Evol.">
        <title>Genome-scale phylogeny and comparative genomics of the fungal order Sordariales.</title>
        <authorList>
            <person name="Hensen N."/>
            <person name="Bonometti L."/>
            <person name="Westerberg I."/>
            <person name="Brannstrom I.O."/>
            <person name="Guillou S."/>
            <person name="Cros-Aarteil S."/>
            <person name="Calhoun S."/>
            <person name="Haridas S."/>
            <person name="Kuo A."/>
            <person name="Mondo S."/>
            <person name="Pangilinan J."/>
            <person name="Riley R."/>
            <person name="LaButti K."/>
            <person name="Andreopoulos B."/>
            <person name="Lipzen A."/>
            <person name="Chen C."/>
            <person name="Yan M."/>
            <person name="Daum C."/>
            <person name="Ng V."/>
            <person name="Clum A."/>
            <person name="Steindorff A."/>
            <person name="Ohm R.A."/>
            <person name="Martin F."/>
            <person name="Silar P."/>
            <person name="Natvig D.O."/>
            <person name="Lalanne C."/>
            <person name="Gautier V."/>
            <person name="Ament-Velasquez S.L."/>
            <person name="Kruys A."/>
            <person name="Hutchinson M.I."/>
            <person name="Powell A.J."/>
            <person name="Barry K."/>
            <person name="Miller A.N."/>
            <person name="Grigoriev I.V."/>
            <person name="Debuchy R."/>
            <person name="Gladieux P."/>
            <person name="Hiltunen Thoren M."/>
            <person name="Johannesson H."/>
        </authorList>
    </citation>
    <scope>NUCLEOTIDE SEQUENCE</scope>
    <source>
        <strain evidence="3">CBS 508.74</strain>
    </source>
</reference>
<feature type="region of interest" description="Disordered" evidence="1">
    <location>
        <begin position="394"/>
        <end position="422"/>
    </location>
</feature>
<keyword evidence="2" id="KW-1133">Transmembrane helix</keyword>
<evidence type="ECO:0000256" key="1">
    <source>
        <dbReference type="SAM" id="MobiDB-lite"/>
    </source>
</evidence>
<feature type="compositionally biased region" description="Polar residues" evidence="1">
    <location>
        <begin position="405"/>
        <end position="414"/>
    </location>
</feature>
<feature type="transmembrane region" description="Helical" evidence="2">
    <location>
        <begin position="254"/>
        <end position="273"/>
    </location>
</feature>
<reference evidence="3" key="2">
    <citation type="submission" date="2023-05" db="EMBL/GenBank/DDBJ databases">
        <authorList>
            <consortium name="Lawrence Berkeley National Laboratory"/>
            <person name="Steindorff A."/>
            <person name="Hensen N."/>
            <person name="Bonometti L."/>
            <person name="Westerberg I."/>
            <person name="Brannstrom I.O."/>
            <person name="Guillou S."/>
            <person name="Cros-Aarteil S."/>
            <person name="Calhoun S."/>
            <person name="Haridas S."/>
            <person name="Kuo A."/>
            <person name="Mondo S."/>
            <person name="Pangilinan J."/>
            <person name="Riley R."/>
            <person name="Labutti K."/>
            <person name="Andreopoulos B."/>
            <person name="Lipzen A."/>
            <person name="Chen C."/>
            <person name="Yanf M."/>
            <person name="Daum C."/>
            <person name="Ng V."/>
            <person name="Clum A."/>
            <person name="Ohm R."/>
            <person name="Martin F."/>
            <person name="Silar P."/>
            <person name="Natvig D."/>
            <person name="Lalanne C."/>
            <person name="Gautier V."/>
            <person name="Ament-Velasquez S.L."/>
            <person name="Kruys A."/>
            <person name="Hutchinson M.I."/>
            <person name="Powell A.J."/>
            <person name="Barry K."/>
            <person name="Miller A.N."/>
            <person name="Grigoriev I.V."/>
            <person name="Debuchy R."/>
            <person name="Gladieux P."/>
            <person name="Thoren M.H."/>
            <person name="Johannesson H."/>
        </authorList>
    </citation>
    <scope>NUCLEOTIDE SEQUENCE</scope>
    <source>
        <strain evidence="3">CBS 508.74</strain>
    </source>
</reference>
<comment type="caution">
    <text evidence="3">The sequence shown here is derived from an EMBL/GenBank/DDBJ whole genome shotgun (WGS) entry which is preliminary data.</text>
</comment>
<evidence type="ECO:0000313" key="3">
    <source>
        <dbReference type="EMBL" id="KAK4107903.1"/>
    </source>
</evidence>
<keyword evidence="2" id="KW-0472">Membrane</keyword>
<name>A0AAN6QCY6_9PEZI</name>
<feature type="region of interest" description="Disordered" evidence="1">
    <location>
        <begin position="589"/>
        <end position="655"/>
    </location>
</feature>
<evidence type="ECO:0000313" key="4">
    <source>
        <dbReference type="Proteomes" id="UP001302812"/>
    </source>
</evidence>
<proteinExistence type="predicted"/>
<feature type="region of interest" description="Disordered" evidence="1">
    <location>
        <begin position="432"/>
        <end position="451"/>
    </location>
</feature>
<feature type="compositionally biased region" description="Low complexity" evidence="1">
    <location>
        <begin position="457"/>
        <end position="474"/>
    </location>
</feature>
<evidence type="ECO:0000256" key="2">
    <source>
        <dbReference type="SAM" id="Phobius"/>
    </source>
</evidence>
<dbReference type="InterPro" id="IPR053018">
    <property type="entry name" value="Elsinochrome_Biosynth-Asso"/>
</dbReference>
<dbReference type="GeneID" id="89933854"/>
<dbReference type="PANTHER" id="PTHR37577:SF1">
    <property type="entry name" value="INTEGRAL MEMBRANE PROTEIN"/>
    <property type="match status" value="1"/>
</dbReference>
<feature type="transmembrane region" description="Helical" evidence="2">
    <location>
        <begin position="358"/>
        <end position="378"/>
    </location>
</feature>
<dbReference type="AlphaFoldDB" id="A0AAN6QCY6"/>
<feature type="region of interest" description="Disordered" evidence="1">
    <location>
        <begin position="457"/>
        <end position="527"/>
    </location>
</feature>
<feature type="transmembrane region" description="Helical" evidence="2">
    <location>
        <begin position="138"/>
        <end position="160"/>
    </location>
</feature>
<dbReference type="EMBL" id="MU853368">
    <property type="protein sequence ID" value="KAK4107903.1"/>
    <property type="molecule type" value="Genomic_DNA"/>
</dbReference>
<protein>
    <submittedName>
        <fullName evidence="3">Uncharacterized protein</fullName>
    </submittedName>
</protein>
<keyword evidence="2" id="KW-0812">Transmembrane</keyword>
<keyword evidence="4" id="KW-1185">Reference proteome</keyword>